<dbReference type="InterPro" id="IPR001387">
    <property type="entry name" value="Cro/C1-type_HTH"/>
</dbReference>
<evidence type="ECO:0000259" key="2">
    <source>
        <dbReference type="PROSITE" id="PS50943"/>
    </source>
</evidence>
<dbReference type="InterPro" id="IPR010982">
    <property type="entry name" value="Lambda_DNA-bd_dom_sf"/>
</dbReference>
<evidence type="ECO:0000313" key="4">
    <source>
        <dbReference type="Proteomes" id="UP000661691"/>
    </source>
</evidence>
<reference evidence="3" key="1">
    <citation type="submission" date="2020-09" db="EMBL/GenBank/DDBJ databases">
        <title>A novel bacterium of genus Hazenella, isolated from South China Sea.</title>
        <authorList>
            <person name="Huang H."/>
            <person name="Mo K."/>
            <person name="Hu Y."/>
        </authorList>
    </citation>
    <scope>NUCLEOTIDE SEQUENCE</scope>
    <source>
        <strain evidence="3">IB182357</strain>
    </source>
</reference>
<keyword evidence="4" id="KW-1185">Reference proteome</keyword>
<dbReference type="RefSeq" id="WP_191142836.1">
    <property type="nucleotide sequence ID" value="NZ_JACXAH010000043.1"/>
</dbReference>
<accession>A0A926RVI6</accession>
<protein>
    <submittedName>
        <fullName evidence="3">Helix-turn-helix transcriptional regulator</fullName>
    </submittedName>
</protein>
<dbReference type="SMART" id="SM00530">
    <property type="entry name" value="HTH_XRE"/>
    <property type="match status" value="1"/>
</dbReference>
<name>A0A926RVI6_9BACL</name>
<dbReference type="CDD" id="cd00093">
    <property type="entry name" value="HTH_XRE"/>
    <property type="match status" value="1"/>
</dbReference>
<dbReference type="AlphaFoldDB" id="A0A926RVI6"/>
<gene>
    <name evidence="3" type="ORF">IC620_16150</name>
</gene>
<dbReference type="SUPFAM" id="SSF47413">
    <property type="entry name" value="lambda repressor-like DNA-binding domains"/>
    <property type="match status" value="1"/>
</dbReference>
<sequence>MSTLGQRIKQLREQQSLTQKELAEILDVTVRTIQYVESDKRNLDNANLIILADYFGVSLDYLTGRSDELPPDLYRWLQVGKNLTLEQRELLVKTIDKLTGSEPHERQQ</sequence>
<dbReference type="Gene3D" id="1.10.260.40">
    <property type="entry name" value="lambda repressor-like DNA-binding domains"/>
    <property type="match status" value="1"/>
</dbReference>
<evidence type="ECO:0000256" key="1">
    <source>
        <dbReference type="ARBA" id="ARBA00023125"/>
    </source>
</evidence>
<dbReference type="Pfam" id="PF01381">
    <property type="entry name" value="HTH_3"/>
    <property type="match status" value="1"/>
</dbReference>
<proteinExistence type="predicted"/>
<evidence type="ECO:0000313" key="3">
    <source>
        <dbReference type="EMBL" id="MBD1373877.1"/>
    </source>
</evidence>
<organism evidence="3 4">
    <name type="scientific">Polycladospora coralii</name>
    <dbReference type="NCBI Taxonomy" id="2771432"/>
    <lineage>
        <taxon>Bacteria</taxon>
        <taxon>Bacillati</taxon>
        <taxon>Bacillota</taxon>
        <taxon>Bacilli</taxon>
        <taxon>Bacillales</taxon>
        <taxon>Thermoactinomycetaceae</taxon>
        <taxon>Polycladospora</taxon>
    </lineage>
</organism>
<dbReference type="PANTHER" id="PTHR46558:SF11">
    <property type="entry name" value="HTH-TYPE TRANSCRIPTIONAL REGULATOR XRE"/>
    <property type="match status" value="1"/>
</dbReference>
<dbReference type="PANTHER" id="PTHR46558">
    <property type="entry name" value="TRACRIPTIONAL REGULATORY PROTEIN-RELATED-RELATED"/>
    <property type="match status" value="1"/>
</dbReference>
<dbReference type="EMBL" id="JACXAH010000043">
    <property type="protein sequence ID" value="MBD1373877.1"/>
    <property type="molecule type" value="Genomic_DNA"/>
</dbReference>
<feature type="domain" description="HTH cro/C1-type" evidence="2">
    <location>
        <begin position="8"/>
        <end position="62"/>
    </location>
</feature>
<keyword evidence="1" id="KW-0238">DNA-binding</keyword>
<dbReference type="GO" id="GO:0003677">
    <property type="term" value="F:DNA binding"/>
    <property type="evidence" value="ECO:0007669"/>
    <property type="project" value="UniProtKB-KW"/>
</dbReference>
<dbReference type="Proteomes" id="UP000661691">
    <property type="component" value="Unassembled WGS sequence"/>
</dbReference>
<comment type="caution">
    <text evidence="3">The sequence shown here is derived from an EMBL/GenBank/DDBJ whole genome shotgun (WGS) entry which is preliminary data.</text>
</comment>
<dbReference type="PROSITE" id="PS50943">
    <property type="entry name" value="HTH_CROC1"/>
    <property type="match status" value="1"/>
</dbReference>